<feature type="compositionally biased region" description="Basic residues" evidence="1">
    <location>
        <begin position="117"/>
        <end position="131"/>
    </location>
</feature>
<dbReference type="GeneID" id="36519108"/>
<feature type="region of interest" description="Disordered" evidence="1">
    <location>
        <begin position="117"/>
        <end position="155"/>
    </location>
</feature>
<reference evidence="2 3" key="1">
    <citation type="submission" date="2017-12" db="EMBL/GenBank/DDBJ databases">
        <authorList>
            <consortium name="DOE Joint Genome Institute"/>
            <person name="Haridas S."/>
            <person name="Kjaerbolling I."/>
            <person name="Vesth T.C."/>
            <person name="Frisvad J.C."/>
            <person name="Nybo J.L."/>
            <person name="Theobald S."/>
            <person name="Kuo A."/>
            <person name="Bowyer P."/>
            <person name="Matsuda Y."/>
            <person name="Mondo S."/>
            <person name="Lyhne E.K."/>
            <person name="Kogle M.E."/>
            <person name="Clum A."/>
            <person name="Lipzen A."/>
            <person name="Salamov A."/>
            <person name="Ngan C.Y."/>
            <person name="Daum C."/>
            <person name="Chiniquy J."/>
            <person name="Barry K."/>
            <person name="LaButti K."/>
            <person name="Simmons B.A."/>
            <person name="Magnuson J.K."/>
            <person name="Mortensen U.H."/>
            <person name="Larsen T.O."/>
            <person name="Grigoriev I.V."/>
            <person name="Baker S.E."/>
            <person name="Andersen M.R."/>
            <person name="Nordberg H.P."/>
            <person name="Cantor M.N."/>
            <person name="Hua S.X."/>
        </authorList>
    </citation>
    <scope>NUCLEOTIDE SEQUENCE [LARGE SCALE GENOMIC DNA]</scope>
    <source>
        <strain evidence="2 3">CBS 102.13</strain>
    </source>
</reference>
<dbReference type="RefSeq" id="XP_024673686.1">
    <property type="nucleotide sequence ID" value="XM_024811948.1"/>
</dbReference>
<evidence type="ECO:0000256" key="1">
    <source>
        <dbReference type="SAM" id="MobiDB-lite"/>
    </source>
</evidence>
<evidence type="ECO:0000313" key="3">
    <source>
        <dbReference type="Proteomes" id="UP000234585"/>
    </source>
</evidence>
<dbReference type="EMBL" id="KZ559128">
    <property type="protein sequence ID" value="PLB39674.1"/>
    <property type="molecule type" value="Genomic_DNA"/>
</dbReference>
<name>A0A2I2FGC7_ASPCN</name>
<gene>
    <name evidence="2" type="ORF">BDW47DRAFT_102896</name>
</gene>
<evidence type="ECO:0000313" key="2">
    <source>
        <dbReference type="EMBL" id="PLB39674.1"/>
    </source>
</evidence>
<dbReference type="AlphaFoldDB" id="A0A2I2FGC7"/>
<accession>A0A2I2FGC7</accession>
<proteinExistence type="predicted"/>
<sequence length="167" mass="19267">MISFIQLGEFRLSYFRSVKEGGSELIVVVDRIPFRAMKTRNDDILNEQMTRMTDTFDHEVYLVCQYCSCSKLNLSTLFSTASIFRSHSSHSKLINLIKNSRKKHIKNIIPIYHTLKRKERKKERKKNKNAIHPKENMPSVHLASPTSQKSPILRRSGTSARYLLGGG</sequence>
<protein>
    <submittedName>
        <fullName evidence="2">Uncharacterized protein</fullName>
    </submittedName>
</protein>
<keyword evidence="3" id="KW-1185">Reference proteome</keyword>
<dbReference type="Proteomes" id="UP000234585">
    <property type="component" value="Unassembled WGS sequence"/>
</dbReference>
<organism evidence="2 3">
    <name type="scientific">Aspergillus candidus</name>
    <dbReference type="NCBI Taxonomy" id="41067"/>
    <lineage>
        <taxon>Eukaryota</taxon>
        <taxon>Fungi</taxon>
        <taxon>Dikarya</taxon>
        <taxon>Ascomycota</taxon>
        <taxon>Pezizomycotina</taxon>
        <taxon>Eurotiomycetes</taxon>
        <taxon>Eurotiomycetidae</taxon>
        <taxon>Eurotiales</taxon>
        <taxon>Aspergillaceae</taxon>
        <taxon>Aspergillus</taxon>
        <taxon>Aspergillus subgen. Circumdati</taxon>
    </lineage>
</organism>